<dbReference type="InterPro" id="IPR036561">
    <property type="entry name" value="MAM33_sf"/>
</dbReference>
<dbReference type="GO" id="GO:0005759">
    <property type="term" value="C:mitochondrial matrix"/>
    <property type="evidence" value="ECO:0007669"/>
    <property type="project" value="InterPro"/>
</dbReference>
<evidence type="ECO:0000313" key="3">
    <source>
        <dbReference type="EMBL" id="TKA70921.1"/>
    </source>
</evidence>
<organism evidence="2 4">
    <name type="scientific">Cryomyces minteri</name>
    <dbReference type="NCBI Taxonomy" id="331657"/>
    <lineage>
        <taxon>Eukaryota</taxon>
        <taxon>Fungi</taxon>
        <taxon>Dikarya</taxon>
        <taxon>Ascomycota</taxon>
        <taxon>Pezizomycotina</taxon>
        <taxon>Dothideomycetes</taxon>
        <taxon>Dothideomycetes incertae sedis</taxon>
        <taxon>Cryomyces</taxon>
    </lineage>
</organism>
<feature type="compositionally biased region" description="Acidic residues" evidence="1">
    <location>
        <begin position="134"/>
        <end position="153"/>
    </location>
</feature>
<gene>
    <name evidence="3" type="ORF">B0A49_06297</name>
    <name evidence="2" type="ORF">B0A49_07379</name>
</gene>
<evidence type="ECO:0000313" key="4">
    <source>
        <dbReference type="Proteomes" id="UP000308768"/>
    </source>
</evidence>
<dbReference type="STRING" id="331657.A0A4V6WKY1"/>
<dbReference type="EMBL" id="NAJN01000606">
    <property type="protein sequence ID" value="TKA70921.1"/>
    <property type="molecule type" value="Genomic_DNA"/>
</dbReference>
<dbReference type="AlphaFoldDB" id="A0A4V6WKY1"/>
<feature type="compositionally biased region" description="Polar residues" evidence="1">
    <location>
        <begin position="166"/>
        <end position="176"/>
    </location>
</feature>
<dbReference type="OrthoDB" id="278212at2759"/>
<sequence>MSLRAFSRSVPRTVSRLSAQSTRASVFRPILLQSACKPAPAPRLAAAFSTTRRRYAESGVVDEELVAKLQQEIAMEQEMRDSDNYSGNIKEYLDGSPYKLVDAEGHEEVVLQRTYNDEKIRVTFSIADLNNLENDADSMQEGDPAMQDEDSADFMEGQSGGANTKGAINQGRTSGGNIKVAPEDSIAPADRPELADEDPNQEPSFPARVNIVVEKKNKGALAIEAVAQDGEMVIDNVYYLQNAALADAKTAEKDWERRGLYTGPPFGNLDEDLQVLMERYLDERDINAHMALFIPDYIDFKEQREYLRWLSNVKAFVES</sequence>
<dbReference type="Proteomes" id="UP000308768">
    <property type="component" value="Unassembled WGS sequence"/>
</dbReference>
<protein>
    <recommendedName>
        <fullName evidence="5">Mitochondrial acidic protein mam33</fullName>
    </recommendedName>
</protein>
<keyword evidence="4" id="KW-1185">Reference proteome</keyword>
<evidence type="ECO:0008006" key="5">
    <source>
        <dbReference type="Google" id="ProtNLM"/>
    </source>
</evidence>
<evidence type="ECO:0000313" key="2">
    <source>
        <dbReference type="EMBL" id="TKA68169.1"/>
    </source>
</evidence>
<dbReference type="SUPFAM" id="SSF54529">
    <property type="entry name" value="Mitochondrial glycoprotein MAM33-like"/>
    <property type="match status" value="1"/>
</dbReference>
<dbReference type="PANTHER" id="PTHR10826:SF1">
    <property type="entry name" value="COMPLEMENT COMPONENT 1 Q SUBCOMPONENT-BINDING PROTEIN, MITOCHONDRIAL"/>
    <property type="match status" value="1"/>
</dbReference>
<dbReference type="EMBL" id="NAJN01000842">
    <property type="protein sequence ID" value="TKA68169.1"/>
    <property type="molecule type" value="Genomic_DNA"/>
</dbReference>
<dbReference type="GO" id="GO:0042256">
    <property type="term" value="P:cytosolic ribosome assembly"/>
    <property type="evidence" value="ECO:0007669"/>
    <property type="project" value="TreeGrafter"/>
</dbReference>
<reference evidence="2 4" key="1">
    <citation type="submission" date="2017-03" db="EMBL/GenBank/DDBJ databases">
        <title>Genomes of endolithic fungi from Antarctica.</title>
        <authorList>
            <person name="Coleine C."/>
            <person name="Masonjones S."/>
            <person name="Stajich J.E."/>
        </authorList>
    </citation>
    <scope>NUCLEOTIDE SEQUENCE [LARGE SCALE GENOMIC DNA]</scope>
    <source>
        <strain evidence="2 4">CCFEE 5187</strain>
    </source>
</reference>
<proteinExistence type="predicted"/>
<dbReference type="PANTHER" id="PTHR10826">
    <property type="entry name" value="COMPLEMENT COMPONENT 1"/>
    <property type="match status" value="1"/>
</dbReference>
<accession>A0A4V6WKY1</accession>
<name>A0A4V6WKY1_9PEZI</name>
<dbReference type="InterPro" id="IPR003428">
    <property type="entry name" value="MAM33"/>
</dbReference>
<feature type="region of interest" description="Disordered" evidence="1">
    <location>
        <begin position="133"/>
        <end position="183"/>
    </location>
</feature>
<comment type="caution">
    <text evidence="2">The sequence shown here is derived from an EMBL/GenBank/DDBJ whole genome shotgun (WGS) entry which is preliminary data.</text>
</comment>
<evidence type="ECO:0000256" key="1">
    <source>
        <dbReference type="SAM" id="MobiDB-lite"/>
    </source>
</evidence>
<dbReference type="Pfam" id="PF02330">
    <property type="entry name" value="MAM33"/>
    <property type="match status" value="1"/>
</dbReference>
<dbReference type="Gene3D" id="3.10.280.10">
    <property type="entry name" value="Mitochondrial glycoprotein"/>
    <property type="match status" value="1"/>
</dbReference>